<dbReference type="EMBL" id="BARS01058591">
    <property type="protein sequence ID" value="GAG49631.1"/>
    <property type="molecule type" value="Genomic_DNA"/>
</dbReference>
<comment type="caution">
    <text evidence="1">The sequence shown here is derived from an EMBL/GenBank/DDBJ whole genome shotgun (WGS) entry which is preliminary data.</text>
</comment>
<gene>
    <name evidence="1" type="ORF">S01H1_85360</name>
</gene>
<reference evidence="1" key="1">
    <citation type="journal article" date="2014" name="Front. Microbiol.">
        <title>High frequency of phylogenetically diverse reductive dehalogenase-homologous genes in deep subseafloor sedimentary metagenomes.</title>
        <authorList>
            <person name="Kawai M."/>
            <person name="Futagami T."/>
            <person name="Toyoda A."/>
            <person name="Takaki Y."/>
            <person name="Nishi S."/>
            <person name="Hori S."/>
            <person name="Arai W."/>
            <person name="Tsubouchi T."/>
            <person name="Morono Y."/>
            <person name="Uchiyama I."/>
            <person name="Ito T."/>
            <person name="Fujiyama A."/>
            <person name="Inagaki F."/>
            <person name="Takami H."/>
        </authorList>
    </citation>
    <scope>NUCLEOTIDE SEQUENCE</scope>
    <source>
        <strain evidence="1">Expedition CK06-06</strain>
    </source>
</reference>
<dbReference type="Gene3D" id="3.30.70.360">
    <property type="match status" value="1"/>
</dbReference>
<feature type="non-terminal residue" evidence="1">
    <location>
        <position position="1"/>
    </location>
</feature>
<dbReference type="AlphaFoldDB" id="X0ZN66"/>
<accession>X0ZN66</accession>
<dbReference type="InterPro" id="IPR002933">
    <property type="entry name" value="Peptidase_M20"/>
</dbReference>
<sequence length="91" mass="9830">SSDDDQFKASYNVIYYGPPAEVSRDELICRLLGDSVKEESGVEPKYFGASAYYEQGIISAHGVPTVCFGPSGGGAHSEEEWVDLDSVYKAS</sequence>
<dbReference type="Pfam" id="PF01546">
    <property type="entry name" value="Peptidase_M20"/>
    <property type="match status" value="1"/>
</dbReference>
<name>X0ZN66_9ZZZZ</name>
<proteinExistence type="predicted"/>
<dbReference type="GO" id="GO:0016787">
    <property type="term" value="F:hydrolase activity"/>
    <property type="evidence" value="ECO:0007669"/>
    <property type="project" value="InterPro"/>
</dbReference>
<evidence type="ECO:0008006" key="2">
    <source>
        <dbReference type="Google" id="ProtNLM"/>
    </source>
</evidence>
<dbReference type="Gene3D" id="3.40.630.10">
    <property type="entry name" value="Zn peptidases"/>
    <property type="match status" value="1"/>
</dbReference>
<evidence type="ECO:0000313" key="1">
    <source>
        <dbReference type="EMBL" id="GAG49631.1"/>
    </source>
</evidence>
<feature type="non-terminal residue" evidence="1">
    <location>
        <position position="91"/>
    </location>
</feature>
<dbReference type="SUPFAM" id="SSF53187">
    <property type="entry name" value="Zn-dependent exopeptidases"/>
    <property type="match status" value="1"/>
</dbReference>
<protein>
    <recommendedName>
        <fullName evidence="2">Peptidase M20 dimerisation domain-containing protein</fullName>
    </recommendedName>
</protein>
<organism evidence="1">
    <name type="scientific">marine sediment metagenome</name>
    <dbReference type="NCBI Taxonomy" id="412755"/>
    <lineage>
        <taxon>unclassified sequences</taxon>
        <taxon>metagenomes</taxon>
        <taxon>ecological metagenomes</taxon>
    </lineage>
</organism>